<dbReference type="Pfam" id="PF22640">
    <property type="entry name" value="ManC_GMP_beta-helix"/>
    <property type="match status" value="1"/>
</dbReference>
<sequence length="485" mass="54220">MTNVTIKPVILSGGVGSRLWPHSREAYPKQFLPLLGERTLFQETADRIGGIAEARFDIRSPLVVCNEQHRFLVAEQLRQMGYEEADILLEPCGRNTAPALTIAGLHVRERHGEECILAVMPADHHIADVEGFRAGLARALGVAGRGLIGTFGIVPDRAETGYGYIRKGRALDDDGIFELEAFVEKPDAETASRYLDSGDYLWNSGLFVLRAGVWLERIGLHRPDILEHCSAAYEKSCRDGNFLRVDRSDFLRCPADSIDYAVMEKLNGSGQAVVIPIDVGWCDLGSWASLSEVKPRDDNGNVVEGDVYARDTRNSLLYADSRFLAAIGVDDLLVVDTADAVLVAHKSKAQDIKQIAEHLKSANRPEHKIHRRVHRPWGTYESIDTGQRYQVKRITVTPGSALSLQMHHHRAEHWIVVRGTARVVRGEESFLLTENQSTYIPIGVHHRLENPGTIPLEIIEVQSGSYLGEDDIVRFQDQYHRTEER</sequence>
<proteinExistence type="inferred from homology"/>
<dbReference type="GO" id="GO:0004475">
    <property type="term" value="F:mannose-1-phosphate guanylyltransferase (GTP) activity"/>
    <property type="evidence" value="ECO:0007669"/>
    <property type="project" value="UniProtKB-EC"/>
</dbReference>
<evidence type="ECO:0000256" key="2">
    <source>
        <dbReference type="ARBA" id="ARBA00006115"/>
    </source>
</evidence>
<dbReference type="InterPro" id="IPR014710">
    <property type="entry name" value="RmlC-like_jellyroll"/>
</dbReference>
<dbReference type="GO" id="GO:0000271">
    <property type="term" value="P:polysaccharide biosynthetic process"/>
    <property type="evidence" value="ECO:0007669"/>
    <property type="project" value="InterPro"/>
</dbReference>
<evidence type="ECO:0000256" key="1">
    <source>
        <dbReference type="ARBA" id="ARBA00004823"/>
    </source>
</evidence>
<dbReference type="FunFam" id="2.60.120.10:FF:000032">
    <property type="entry name" value="Mannose-1-phosphate guanylyltransferase/mannose-6-phosphate isomerase"/>
    <property type="match status" value="1"/>
</dbReference>
<evidence type="ECO:0000256" key="4">
    <source>
        <dbReference type="ARBA" id="ARBA00022679"/>
    </source>
</evidence>
<dbReference type="InterPro" id="IPR001538">
    <property type="entry name" value="Man6P_isomerase-2_C"/>
</dbReference>
<dbReference type="SUPFAM" id="SSF53448">
    <property type="entry name" value="Nucleotide-diphospho-sugar transferases"/>
    <property type="match status" value="1"/>
</dbReference>
<evidence type="ECO:0000256" key="3">
    <source>
        <dbReference type="ARBA" id="ARBA00012387"/>
    </source>
</evidence>
<accession>A0A858Q7F0</accession>
<dbReference type="PANTHER" id="PTHR46390">
    <property type="entry name" value="MANNOSE-1-PHOSPHATE GUANYLYLTRANSFERASE"/>
    <property type="match status" value="1"/>
</dbReference>
<dbReference type="GO" id="GO:0009298">
    <property type="term" value="P:GDP-mannose biosynthetic process"/>
    <property type="evidence" value="ECO:0007669"/>
    <property type="project" value="UniProtKB-UniPathway"/>
</dbReference>
<dbReference type="InterPro" id="IPR011051">
    <property type="entry name" value="RmlC_Cupin_sf"/>
</dbReference>
<organism evidence="13 14">
    <name type="scientific">Methylococcus geothermalis</name>
    <dbReference type="NCBI Taxonomy" id="2681310"/>
    <lineage>
        <taxon>Bacteria</taxon>
        <taxon>Pseudomonadati</taxon>
        <taxon>Pseudomonadota</taxon>
        <taxon>Gammaproteobacteria</taxon>
        <taxon>Methylococcales</taxon>
        <taxon>Methylococcaceae</taxon>
        <taxon>Methylococcus</taxon>
    </lineage>
</organism>
<feature type="domain" description="Nucleotidyl transferase" evidence="10">
    <location>
        <begin position="7"/>
        <end position="296"/>
    </location>
</feature>
<dbReference type="InterPro" id="IPR051161">
    <property type="entry name" value="Mannose-6P_isomerase_type2"/>
</dbReference>
<dbReference type="GO" id="GO:0005525">
    <property type="term" value="F:GTP binding"/>
    <property type="evidence" value="ECO:0007669"/>
    <property type="project" value="UniProtKB-KW"/>
</dbReference>
<dbReference type="Gene3D" id="3.90.550.10">
    <property type="entry name" value="Spore Coat Polysaccharide Biosynthesis Protein SpsA, Chain A"/>
    <property type="match status" value="1"/>
</dbReference>
<dbReference type="CDD" id="cd02213">
    <property type="entry name" value="cupin_PMI_typeII_C"/>
    <property type="match status" value="1"/>
</dbReference>
<dbReference type="InterPro" id="IPR029044">
    <property type="entry name" value="Nucleotide-diphossugar_trans"/>
</dbReference>
<dbReference type="SUPFAM" id="SSF51182">
    <property type="entry name" value="RmlC-like cupins"/>
    <property type="match status" value="1"/>
</dbReference>
<dbReference type="Gene3D" id="2.60.120.10">
    <property type="entry name" value="Jelly Rolls"/>
    <property type="match status" value="1"/>
</dbReference>
<comment type="pathway">
    <text evidence="1">Nucleotide-sugar biosynthesis; GDP-alpha-D-mannose biosynthesis; GDP-alpha-D-mannose from alpha-D-mannose 1-phosphate (GTP route): step 1/1.</text>
</comment>
<dbReference type="GO" id="GO:0016853">
    <property type="term" value="F:isomerase activity"/>
    <property type="evidence" value="ECO:0007669"/>
    <property type="project" value="UniProtKB-KW"/>
</dbReference>
<keyword evidence="13" id="KW-0413">Isomerase</keyword>
<keyword evidence="6" id="KW-0547">Nucleotide-binding</keyword>
<evidence type="ECO:0000259" key="12">
    <source>
        <dbReference type="Pfam" id="PF22640"/>
    </source>
</evidence>
<keyword evidence="5 13" id="KW-0548">Nucleotidyltransferase</keyword>
<dbReference type="PANTHER" id="PTHR46390:SF1">
    <property type="entry name" value="MANNOSE-1-PHOSPHATE GUANYLYLTRANSFERASE"/>
    <property type="match status" value="1"/>
</dbReference>
<keyword evidence="14" id="KW-1185">Reference proteome</keyword>
<reference evidence="14" key="1">
    <citation type="submission" date="2019-12" db="EMBL/GenBank/DDBJ databases">
        <authorList>
            <person name="Awala S.I."/>
            <person name="Rhee S.K."/>
        </authorList>
    </citation>
    <scope>NUCLEOTIDE SEQUENCE [LARGE SCALE GENOMIC DNA]</scope>
    <source>
        <strain evidence="14">IM1</strain>
    </source>
</reference>
<comment type="catalytic activity">
    <reaction evidence="8">
        <text>alpha-D-mannose 1-phosphate + GTP + H(+) = GDP-alpha-D-mannose + diphosphate</text>
        <dbReference type="Rhea" id="RHEA:15229"/>
        <dbReference type="ChEBI" id="CHEBI:15378"/>
        <dbReference type="ChEBI" id="CHEBI:33019"/>
        <dbReference type="ChEBI" id="CHEBI:37565"/>
        <dbReference type="ChEBI" id="CHEBI:57527"/>
        <dbReference type="ChEBI" id="CHEBI:58409"/>
        <dbReference type="EC" id="2.7.7.13"/>
    </reaction>
</comment>
<dbReference type="EC" id="2.7.7.13" evidence="3"/>
<evidence type="ECO:0000259" key="11">
    <source>
        <dbReference type="Pfam" id="PF01050"/>
    </source>
</evidence>
<keyword evidence="7" id="KW-0342">GTP-binding</keyword>
<dbReference type="InterPro" id="IPR005835">
    <property type="entry name" value="NTP_transferase_dom"/>
</dbReference>
<name>A0A858Q7F0_9GAMM</name>
<comment type="similarity">
    <text evidence="2 9">Belongs to the mannose-6-phosphate isomerase type 2 family.</text>
</comment>
<dbReference type="Proteomes" id="UP000503004">
    <property type="component" value="Chromosome"/>
</dbReference>
<dbReference type="InterPro" id="IPR054566">
    <property type="entry name" value="ManC/GMP-like_b-helix"/>
</dbReference>
<dbReference type="UniPathway" id="UPA00126">
    <property type="reaction ID" value="UER00930"/>
</dbReference>
<feature type="domain" description="Mannose-6-phosphate isomerase type II C-terminal" evidence="11">
    <location>
        <begin position="363"/>
        <end position="477"/>
    </location>
</feature>
<dbReference type="NCBIfam" id="TIGR01479">
    <property type="entry name" value="GMP_PMI"/>
    <property type="match status" value="1"/>
</dbReference>
<evidence type="ECO:0000256" key="7">
    <source>
        <dbReference type="ARBA" id="ARBA00023134"/>
    </source>
</evidence>
<evidence type="ECO:0000313" key="14">
    <source>
        <dbReference type="Proteomes" id="UP000503004"/>
    </source>
</evidence>
<evidence type="ECO:0000313" key="13">
    <source>
        <dbReference type="EMBL" id="QJD29737.1"/>
    </source>
</evidence>
<protein>
    <recommendedName>
        <fullName evidence="3">mannose-1-phosphate guanylyltransferase</fullName>
        <ecNumber evidence="3">2.7.7.13</ecNumber>
    </recommendedName>
</protein>
<keyword evidence="4 13" id="KW-0808">Transferase</keyword>
<dbReference type="RefSeq" id="WP_169603021.1">
    <property type="nucleotide sequence ID" value="NZ_CP046565.1"/>
</dbReference>
<evidence type="ECO:0000256" key="6">
    <source>
        <dbReference type="ARBA" id="ARBA00022741"/>
    </source>
</evidence>
<dbReference type="EMBL" id="CP046565">
    <property type="protein sequence ID" value="QJD29737.1"/>
    <property type="molecule type" value="Genomic_DNA"/>
</dbReference>
<dbReference type="InterPro" id="IPR006375">
    <property type="entry name" value="Man1P_GuaTrfase/Man6P_Isoase"/>
</dbReference>
<dbReference type="Pfam" id="PF01050">
    <property type="entry name" value="MannoseP_isomer"/>
    <property type="match status" value="1"/>
</dbReference>
<dbReference type="AlphaFoldDB" id="A0A858Q7F0"/>
<dbReference type="InterPro" id="IPR049577">
    <property type="entry name" value="GMPP_N"/>
</dbReference>
<evidence type="ECO:0000256" key="8">
    <source>
        <dbReference type="ARBA" id="ARBA00047343"/>
    </source>
</evidence>
<evidence type="ECO:0000256" key="5">
    <source>
        <dbReference type="ARBA" id="ARBA00022695"/>
    </source>
</evidence>
<dbReference type="FunFam" id="3.90.550.10:FF:000046">
    <property type="entry name" value="Mannose-1-phosphate guanylyltransferase (GDP)"/>
    <property type="match status" value="1"/>
</dbReference>
<evidence type="ECO:0000259" key="10">
    <source>
        <dbReference type="Pfam" id="PF00483"/>
    </source>
</evidence>
<dbReference type="KEGG" id="metu:GNH96_06985"/>
<dbReference type="CDD" id="cd02509">
    <property type="entry name" value="GDP-M1P_Guanylyltransferase"/>
    <property type="match status" value="1"/>
</dbReference>
<feature type="domain" description="MannoseP isomerase/GMP-like beta-helix" evidence="12">
    <location>
        <begin position="311"/>
        <end position="359"/>
    </location>
</feature>
<dbReference type="Pfam" id="PF00483">
    <property type="entry name" value="NTP_transferase"/>
    <property type="match status" value="1"/>
</dbReference>
<evidence type="ECO:0000256" key="9">
    <source>
        <dbReference type="RuleBase" id="RU004190"/>
    </source>
</evidence>
<gene>
    <name evidence="13" type="ORF">GNH96_06985</name>
</gene>